<gene>
    <name evidence="3" type="ORF">ABVK25_008399</name>
</gene>
<evidence type="ECO:0000313" key="4">
    <source>
        <dbReference type="Proteomes" id="UP001590951"/>
    </source>
</evidence>
<dbReference type="InterPro" id="IPR045063">
    <property type="entry name" value="Dynamin_N"/>
</dbReference>
<feature type="region of interest" description="Disordered" evidence="1">
    <location>
        <begin position="255"/>
        <end position="286"/>
    </location>
</feature>
<protein>
    <recommendedName>
        <fullName evidence="2">Dynamin N-terminal domain-containing protein</fullName>
    </recommendedName>
</protein>
<name>A0ABR4B295_9LECA</name>
<dbReference type="PANTHER" id="PTHR36681">
    <property type="entry name" value="NUCLEAR GTPASE, GERMINAL CENTER-ASSOCIATED, TANDEM DUPLICATE 3"/>
    <property type="match status" value="1"/>
</dbReference>
<organism evidence="3 4">
    <name type="scientific">Lepraria finkii</name>
    <dbReference type="NCBI Taxonomy" id="1340010"/>
    <lineage>
        <taxon>Eukaryota</taxon>
        <taxon>Fungi</taxon>
        <taxon>Dikarya</taxon>
        <taxon>Ascomycota</taxon>
        <taxon>Pezizomycotina</taxon>
        <taxon>Lecanoromycetes</taxon>
        <taxon>OSLEUM clade</taxon>
        <taxon>Lecanoromycetidae</taxon>
        <taxon>Lecanorales</taxon>
        <taxon>Lecanorineae</taxon>
        <taxon>Stereocaulaceae</taxon>
        <taxon>Lepraria</taxon>
    </lineage>
</organism>
<evidence type="ECO:0000259" key="2">
    <source>
        <dbReference type="Pfam" id="PF00350"/>
    </source>
</evidence>
<dbReference type="PANTHER" id="PTHR36681:SF3">
    <property type="entry name" value="NUCLEAR GTPASE, GERMINAL CENTER-ASSOCIATED, TANDEM DUPLICATE 3"/>
    <property type="match status" value="1"/>
</dbReference>
<feature type="domain" description="Dynamin N-terminal" evidence="2">
    <location>
        <begin position="6"/>
        <end position="164"/>
    </location>
</feature>
<reference evidence="3 4" key="1">
    <citation type="submission" date="2024-09" db="EMBL/GenBank/DDBJ databases">
        <title>Rethinking Asexuality: The Enigmatic Case of Functional Sexual Genes in Lepraria (Stereocaulaceae).</title>
        <authorList>
            <person name="Doellman M."/>
            <person name="Sun Y."/>
            <person name="Barcenas-Pena A."/>
            <person name="Lumbsch H.T."/>
            <person name="Grewe F."/>
        </authorList>
    </citation>
    <scope>NUCLEOTIDE SEQUENCE [LARGE SCALE GENOMIC DNA]</scope>
    <source>
        <strain evidence="3 4">Grewe 0041</strain>
    </source>
</reference>
<sequence>MLEEERVVPTNCMRACTAVVTEISYNYEEEPYRAQIEVISLADWEMELKRYQGDRISSVLSEDAAFGRQQRKVNWAQRKDKKKEWKEMEFWPLIRVVRSQVKSPALVTRAVIVDLPGAHGTNTARAAIEEDYMKRCTRLWIIAPINRAVDNKTAKSLLGESFKRQLKMAGGFNSVTFIRSKTDEISLGEAQDSLGLDDEMTPSWAEMDELSKKQKSIKKQLGERKDSKAVYGKVMNDVDEQIEFWAALEEKLDEGEQVFPPQAQGRSEAQNRQRGKATEETTSYYH</sequence>
<keyword evidence="4" id="KW-1185">Reference proteome</keyword>
<evidence type="ECO:0000256" key="1">
    <source>
        <dbReference type="SAM" id="MobiDB-lite"/>
    </source>
</evidence>
<evidence type="ECO:0000313" key="3">
    <source>
        <dbReference type="EMBL" id="KAL2051347.1"/>
    </source>
</evidence>
<dbReference type="Proteomes" id="UP001590951">
    <property type="component" value="Unassembled WGS sequence"/>
</dbReference>
<comment type="caution">
    <text evidence="3">The sequence shown here is derived from an EMBL/GenBank/DDBJ whole genome shotgun (WGS) entry which is preliminary data.</text>
</comment>
<dbReference type="Pfam" id="PF00350">
    <property type="entry name" value="Dynamin_N"/>
    <property type="match status" value="1"/>
</dbReference>
<proteinExistence type="predicted"/>
<accession>A0ABR4B295</accession>
<dbReference type="EMBL" id="JBHFEH010000036">
    <property type="protein sequence ID" value="KAL2051347.1"/>
    <property type="molecule type" value="Genomic_DNA"/>
</dbReference>